<gene>
    <name evidence="1" type="ORF">ETSY2_47475</name>
</gene>
<dbReference type="HOGENOM" id="CLU_3402704_0_0_7"/>
<name>W4LDW2_9BACT</name>
<proteinExistence type="predicted"/>
<sequence length="30" mass="3518">MRRKCEFFELMVRMDIDSTIAIVLAGEDDL</sequence>
<dbReference type="AlphaFoldDB" id="W4LDW2"/>
<reference evidence="1 2" key="1">
    <citation type="journal article" date="2014" name="Nature">
        <title>An environmental bacterial taxon with a large and distinct metabolic repertoire.</title>
        <authorList>
            <person name="Wilson M.C."/>
            <person name="Mori T."/>
            <person name="Ruckert C."/>
            <person name="Uria A.R."/>
            <person name="Helf M.J."/>
            <person name="Takada K."/>
            <person name="Gernert C."/>
            <person name="Steffens U.A."/>
            <person name="Heycke N."/>
            <person name="Schmitt S."/>
            <person name="Rinke C."/>
            <person name="Helfrich E.J."/>
            <person name="Brachmann A.O."/>
            <person name="Gurgui C."/>
            <person name="Wakimoto T."/>
            <person name="Kracht M."/>
            <person name="Crusemann M."/>
            <person name="Hentschel U."/>
            <person name="Abe I."/>
            <person name="Matsunaga S."/>
            <person name="Kalinowski J."/>
            <person name="Takeyama H."/>
            <person name="Piel J."/>
        </authorList>
    </citation>
    <scope>NUCLEOTIDE SEQUENCE [LARGE SCALE GENOMIC DNA]</scope>
    <source>
        <strain evidence="2">TSY2</strain>
    </source>
</reference>
<keyword evidence="2" id="KW-1185">Reference proteome</keyword>
<comment type="caution">
    <text evidence="1">The sequence shown here is derived from an EMBL/GenBank/DDBJ whole genome shotgun (WGS) entry which is preliminary data.</text>
</comment>
<dbReference type="Proteomes" id="UP000019140">
    <property type="component" value="Unassembled WGS sequence"/>
</dbReference>
<organism evidence="1 2">
    <name type="scientific">Candidatus Entotheonella gemina</name>
    <dbReference type="NCBI Taxonomy" id="1429439"/>
    <lineage>
        <taxon>Bacteria</taxon>
        <taxon>Pseudomonadati</taxon>
        <taxon>Nitrospinota/Tectimicrobiota group</taxon>
        <taxon>Candidatus Tectimicrobiota</taxon>
        <taxon>Candidatus Entotheonellia</taxon>
        <taxon>Candidatus Entotheonellales</taxon>
        <taxon>Candidatus Entotheonellaceae</taxon>
        <taxon>Candidatus Entotheonella</taxon>
    </lineage>
</organism>
<evidence type="ECO:0000313" key="2">
    <source>
        <dbReference type="Proteomes" id="UP000019140"/>
    </source>
</evidence>
<dbReference type="EMBL" id="AZHX01002260">
    <property type="protein sequence ID" value="ETW95880.1"/>
    <property type="molecule type" value="Genomic_DNA"/>
</dbReference>
<protein>
    <submittedName>
        <fullName evidence="1">Uncharacterized protein</fullName>
    </submittedName>
</protein>
<evidence type="ECO:0000313" key="1">
    <source>
        <dbReference type="EMBL" id="ETW95880.1"/>
    </source>
</evidence>
<accession>W4LDW2</accession>